<organism evidence="3 4">
    <name type="scientific">Lysinibacillus pakistanensis</name>
    <dbReference type="NCBI Taxonomy" id="759811"/>
    <lineage>
        <taxon>Bacteria</taxon>
        <taxon>Bacillati</taxon>
        <taxon>Bacillota</taxon>
        <taxon>Bacilli</taxon>
        <taxon>Bacillales</taxon>
        <taxon>Bacillaceae</taxon>
        <taxon>Lysinibacillus</taxon>
    </lineage>
</organism>
<protein>
    <submittedName>
        <fullName evidence="3">Tetratricopeptide repeat protein</fullName>
    </submittedName>
</protein>
<dbReference type="Pfam" id="PF13374">
    <property type="entry name" value="TPR_10"/>
    <property type="match status" value="1"/>
</dbReference>
<evidence type="ECO:0000313" key="4">
    <source>
        <dbReference type="Proteomes" id="UP001178322"/>
    </source>
</evidence>
<feature type="coiled-coil region" evidence="2">
    <location>
        <begin position="233"/>
        <end position="267"/>
    </location>
</feature>
<accession>A0AAX3WQ67</accession>
<proteinExistence type="predicted"/>
<reference evidence="3" key="1">
    <citation type="submission" date="2023-05" db="EMBL/GenBank/DDBJ databases">
        <title>Comparative genomics of Bacillaceae isolates and their secondary metabolite potential.</title>
        <authorList>
            <person name="Song L."/>
            <person name="Nielsen L.J."/>
            <person name="Mohite O."/>
            <person name="Xu X."/>
            <person name="Weber T."/>
            <person name="Kovacs A.T."/>
        </authorList>
    </citation>
    <scope>NUCLEOTIDE SEQUENCE</scope>
    <source>
        <strain evidence="3">LY1</strain>
    </source>
</reference>
<dbReference type="EMBL" id="CP126101">
    <property type="protein sequence ID" value="WHY49926.1"/>
    <property type="molecule type" value="Genomic_DNA"/>
</dbReference>
<dbReference type="RefSeq" id="WP_283868641.1">
    <property type="nucleotide sequence ID" value="NZ_CP126101.1"/>
</dbReference>
<dbReference type="PROSITE" id="PS50005">
    <property type="entry name" value="TPR"/>
    <property type="match status" value="1"/>
</dbReference>
<dbReference type="AlphaFoldDB" id="A0AAX3WQ67"/>
<dbReference type="SUPFAM" id="SSF48452">
    <property type="entry name" value="TPR-like"/>
    <property type="match status" value="1"/>
</dbReference>
<gene>
    <name evidence="3" type="ORF">QNH24_16520</name>
</gene>
<evidence type="ECO:0000256" key="1">
    <source>
        <dbReference type="PROSITE-ProRule" id="PRU00339"/>
    </source>
</evidence>
<name>A0AAX3WQ67_9BACI</name>
<keyword evidence="2" id="KW-0175">Coiled coil</keyword>
<dbReference type="InterPro" id="IPR011990">
    <property type="entry name" value="TPR-like_helical_dom_sf"/>
</dbReference>
<evidence type="ECO:0000256" key="2">
    <source>
        <dbReference type="SAM" id="Coils"/>
    </source>
</evidence>
<evidence type="ECO:0000313" key="3">
    <source>
        <dbReference type="EMBL" id="WHY49926.1"/>
    </source>
</evidence>
<feature type="repeat" description="TPR" evidence="1">
    <location>
        <begin position="34"/>
        <end position="67"/>
    </location>
</feature>
<sequence length="304" mass="35623">MERIKKAAEILAREGGYKQVKHMLLDVLAEEKNVIILHNLADLLKENEDYEEALYYAKQAVAMEPKTYYPYALLGELLMRLVNYESAQPWLEQAYTLFESPVVAHNLACIYKQQHKFNEAATYFIQSYKSEDYGLMRAVECFVLAGDTDSAYKWIDVIKRDQERFIGEVELGELYTSLGNYQEAAEWYAKGYQHYAHTAYWISNYLWVLHQLGHEKQVKDIRAIFLETLTTELMELPEDAEEYEMTSEEMKEEEQRLLADMERVRNAHLQVSISNDDELYIASRCFTFFCPMHDQSCGEQEIGE</sequence>
<dbReference type="Pfam" id="PF13176">
    <property type="entry name" value="TPR_7"/>
    <property type="match status" value="1"/>
</dbReference>
<dbReference type="InterPro" id="IPR019734">
    <property type="entry name" value="TPR_rpt"/>
</dbReference>
<dbReference type="Pfam" id="PF13432">
    <property type="entry name" value="TPR_16"/>
    <property type="match status" value="1"/>
</dbReference>
<dbReference type="Gene3D" id="1.25.40.10">
    <property type="entry name" value="Tetratricopeptide repeat domain"/>
    <property type="match status" value="1"/>
</dbReference>
<keyword evidence="1" id="KW-0802">TPR repeat</keyword>
<dbReference type="Proteomes" id="UP001178322">
    <property type="component" value="Chromosome"/>
</dbReference>
<dbReference type="SMART" id="SM00028">
    <property type="entry name" value="TPR"/>
    <property type="match status" value="3"/>
</dbReference>